<evidence type="ECO:0000256" key="1">
    <source>
        <dbReference type="ARBA" id="ARBA00023015"/>
    </source>
</evidence>
<dbReference type="Pfam" id="PF02311">
    <property type="entry name" value="AraC_binding"/>
    <property type="match status" value="1"/>
</dbReference>
<dbReference type="Gene3D" id="1.10.10.60">
    <property type="entry name" value="Homeodomain-like"/>
    <property type="match status" value="1"/>
</dbReference>
<dbReference type="SUPFAM" id="SSF46689">
    <property type="entry name" value="Homeodomain-like"/>
    <property type="match status" value="1"/>
</dbReference>
<sequence length="309" mass="35612">MNSLFGGYFMKDQFLSEQISGVIPSMQLMHGDLPVAFAYRTAGYIWDKTGGQPDVPHRHNFYTIIWIHQGLGKHYLDYREHDLAPDVVFFVSPGQVHQMVTDERPEGEVIMFTREFLDRHHIREDFIFNLGLFAHYADVPPLHVDAEGAVRLRYLTRQIAESFDSGRSYAEDALAAYLKLFLIECNRVMEPQAQANPQSLQAGRQLVGRFKQLLEQRFNAWHKVSDYADALGITPDYLNNVMKLSIGRNAKEYIQERIVLEARRLGVHTQLTSKEIAYDLGFDDPAHFSKFYKNVSGQSFSDFRARLMV</sequence>
<dbReference type="EMBL" id="QKZK01000016">
    <property type="protein sequence ID" value="PZX15294.1"/>
    <property type="molecule type" value="Genomic_DNA"/>
</dbReference>
<dbReference type="Proteomes" id="UP000249239">
    <property type="component" value="Unassembled WGS sequence"/>
</dbReference>
<dbReference type="GO" id="GO:0043565">
    <property type="term" value="F:sequence-specific DNA binding"/>
    <property type="evidence" value="ECO:0007669"/>
    <property type="project" value="InterPro"/>
</dbReference>
<keyword evidence="6" id="KW-1185">Reference proteome</keyword>
<keyword evidence="3" id="KW-0804">Transcription</keyword>
<dbReference type="InterPro" id="IPR018060">
    <property type="entry name" value="HTH_AraC"/>
</dbReference>
<dbReference type="PANTHER" id="PTHR43280">
    <property type="entry name" value="ARAC-FAMILY TRANSCRIPTIONAL REGULATOR"/>
    <property type="match status" value="1"/>
</dbReference>
<dbReference type="SMART" id="SM00342">
    <property type="entry name" value="HTH_ARAC"/>
    <property type="match status" value="1"/>
</dbReference>
<dbReference type="OrthoDB" id="9793451at2"/>
<feature type="domain" description="HTH araC/xylS-type" evidence="4">
    <location>
        <begin position="208"/>
        <end position="306"/>
    </location>
</feature>
<dbReference type="Gene3D" id="2.60.120.10">
    <property type="entry name" value="Jelly Rolls"/>
    <property type="match status" value="1"/>
</dbReference>
<gene>
    <name evidence="5" type="ORF">LX69_02131</name>
</gene>
<dbReference type="GO" id="GO:0003700">
    <property type="term" value="F:DNA-binding transcription factor activity"/>
    <property type="evidence" value="ECO:0007669"/>
    <property type="project" value="InterPro"/>
</dbReference>
<reference evidence="5 6" key="1">
    <citation type="submission" date="2018-06" db="EMBL/GenBank/DDBJ databases">
        <title>Genomic Encyclopedia of Archaeal and Bacterial Type Strains, Phase II (KMG-II): from individual species to whole genera.</title>
        <authorList>
            <person name="Goeker M."/>
        </authorList>
    </citation>
    <scope>NUCLEOTIDE SEQUENCE [LARGE SCALE GENOMIC DNA]</scope>
    <source>
        <strain evidence="5 6">DSM 6779</strain>
    </source>
</reference>
<dbReference type="InterPro" id="IPR014710">
    <property type="entry name" value="RmlC-like_jellyroll"/>
</dbReference>
<evidence type="ECO:0000256" key="2">
    <source>
        <dbReference type="ARBA" id="ARBA00023125"/>
    </source>
</evidence>
<evidence type="ECO:0000259" key="4">
    <source>
        <dbReference type="PROSITE" id="PS01124"/>
    </source>
</evidence>
<keyword evidence="2 5" id="KW-0238">DNA-binding</keyword>
<dbReference type="SUPFAM" id="SSF51215">
    <property type="entry name" value="Regulatory protein AraC"/>
    <property type="match status" value="1"/>
</dbReference>
<dbReference type="InterPro" id="IPR009057">
    <property type="entry name" value="Homeodomain-like_sf"/>
</dbReference>
<dbReference type="InterPro" id="IPR037923">
    <property type="entry name" value="HTH-like"/>
</dbReference>
<comment type="caution">
    <text evidence="5">The sequence shown here is derived from an EMBL/GenBank/DDBJ whole genome shotgun (WGS) entry which is preliminary data.</text>
</comment>
<dbReference type="PANTHER" id="PTHR43280:SF32">
    <property type="entry name" value="TRANSCRIPTIONAL REGULATORY PROTEIN"/>
    <property type="match status" value="1"/>
</dbReference>
<proteinExistence type="predicted"/>
<dbReference type="AlphaFoldDB" id="A0A2W7NEZ6"/>
<evidence type="ECO:0000313" key="6">
    <source>
        <dbReference type="Proteomes" id="UP000249239"/>
    </source>
</evidence>
<dbReference type="Pfam" id="PF12833">
    <property type="entry name" value="HTH_18"/>
    <property type="match status" value="1"/>
</dbReference>
<keyword evidence="1" id="KW-0805">Transcription regulation</keyword>
<accession>A0A2W7NEZ6</accession>
<evidence type="ECO:0000313" key="5">
    <source>
        <dbReference type="EMBL" id="PZX15294.1"/>
    </source>
</evidence>
<organism evidence="5 6">
    <name type="scientific">Breznakibacter xylanolyticus</name>
    <dbReference type="NCBI Taxonomy" id="990"/>
    <lineage>
        <taxon>Bacteria</taxon>
        <taxon>Pseudomonadati</taxon>
        <taxon>Bacteroidota</taxon>
        <taxon>Bacteroidia</taxon>
        <taxon>Marinilabiliales</taxon>
        <taxon>Marinilabiliaceae</taxon>
        <taxon>Breznakibacter</taxon>
    </lineage>
</organism>
<dbReference type="InterPro" id="IPR003313">
    <property type="entry name" value="AraC-bd"/>
</dbReference>
<evidence type="ECO:0000256" key="3">
    <source>
        <dbReference type="ARBA" id="ARBA00023163"/>
    </source>
</evidence>
<dbReference type="RefSeq" id="WP_111445981.1">
    <property type="nucleotide sequence ID" value="NZ_QKZK01000016.1"/>
</dbReference>
<protein>
    <submittedName>
        <fullName evidence="5">AraC-like DNA-binding protein</fullName>
    </submittedName>
</protein>
<dbReference type="PROSITE" id="PS01124">
    <property type="entry name" value="HTH_ARAC_FAMILY_2"/>
    <property type="match status" value="1"/>
</dbReference>
<name>A0A2W7NEZ6_9BACT</name>